<dbReference type="GO" id="GO:0044571">
    <property type="term" value="P:[2Fe-2S] cluster assembly"/>
    <property type="evidence" value="ECO:0007669"/>
    <property type="project" value="InterPro"/>
</dbReference>
<dbReference type="SUPFAM" id="SSF46565">
    <property type="entry name" value="Chaperone J-domain"/>
    <property type="match status" value="1"/>
</dbReference>
<protein>
    <submittedName>
        <fullName evidence="4">BQ5605_C001g00694 protein</fullName>
    </submittedName>
</protein>
<dbReference type="InterPro" id="IPR036869">
    <property type="entry name" value="J_dom_sf"/>
</dbReference>
<dbReference type="GO" id="GO:0005739">
    <property type="term" value="C:mitochondrion"/>
    <property type="evidence" value="ECO:0007669"/>
    <property type="project" value="TreeGrafter"/>
</dbReference>
<sequence>MSSVASTSTRIISRALVRATTPCPAPLRIAFTKVHRGFASISSSSATAASAPSPSAGTHRTRRHCAQPISAYTRFQSTASTSTQNVPASSRLCPSCQGALPASIVPICPSCSSIVPPPPSDTTSFQLFNLEPKYEIDLAQLKRTFLTYQQKVHPDLFAGQGDKETWAKVWSGRVNDEYKTLVDKRRRAEYLAIEIGEAEAVTDPELLMDIMDTREALEDAQTEEEVAQIRSDNQSRFIRRQTATLYARRSRLLTTPNPFAAELDQMDETFQKLSQAFEDAQNPDLGLAKDAIIKLKYLENVENVCREWAPGKPIEIQHQ</sequence>
<dbReference type="SUPFAM" id="SSF47144">
    <property type="entry name" value="HSC20 (HSCB), C-terminal oligomerisation domain"/>
    <property type="match status" value="1"/>
</dbReference>
<reference evidence="4 5" key="1">
    <citation type="submission" date="2016-11" db="EMBL/GenBank/DDBJ databases">
        <authorList>
            <person name="Jaros S."/>
            <person name="Januszkiewicz K."/>
            <person name="Wedrychowicz H."/>
        </authorList>
    </citation>
    <scope>NUCLEOTIDE SEQUENCE [LARGE SCALE GENOMIC DNA]</scope>
</reference>
<evidence type="ECO:0000259" key="3">
    <source>
        <dbReference type="Pfam" id="PF07743"/>
    </source>
</evidence>
<keyword evidence="5" id="KW-1185">Reference proteome</keyword>
<feature type="domain" description="Co-chaperone HscB C-terminal oligomerisation" evidence="3">
    <location>
        <begin position="203"/>
        <end position="236"/>
    </location>
</feature>
<proteinExistence type="inferred from homology"/>
<dbReference type="InterPro" id="IPR036386">
    <property type="entry name" value="HscB_C_sf"/>
</dbReference>
<dbReference type="Gene3D" id="1.20.1280.20">
    <property type="entry name" value="HscB, C-terminal domain"/>
    <property type="match status" value="2"/>
</dbReference>
<accession>A0A2X0MYL7</accession>
<evidence type="ECO:0000256" key="1">
    <source>
        <dbReference type="ARBA" id="ARBA00010476"/>
    </source>
</evidence>
<gene>
    <name evidence="4" type="primary">BQ5605_C001g00694</name>
    <name evidence="4" type="ORF">BQ5605_C001G00694</name>
</gene>
<name>A0A2X0MYL7_9BASI</name>
<keyword evidence="2" id="KW-0143">Chaperone</keyword>
<evidence type="ECO:0000313" key="5">
    <source>
        <dbReference type="Proteomes" id="UP000249464"/>
    </source>
</evidence>
<dbReference type="GO" id="GO:0051259">
    <property type="term" value="P:protein complex oligomerization"/>
    <property type="evidence" value="ECO:0007669"/>
    <property type="project" value="InterPro"/>
</dbReference>
<organism evidence="4 5">
    <name type="scientific">Microbotryum silenes-dioicae</name>
    <dbReference type="NCBI Taxonomy" id="796604"/>
    <lineage>
        <taxon>Eukaryota</taxon>
        <taxon>Fungi</taxon>
        <taxon>Dikarya</taxon>
        <taxon>Basidiomycota</taxon>
        <taxon>Pucciniomycotina</taxon>
        <taxon>Microbotryomycetes</taxon>
        <taxon>Microbotryales</taxon>
        <taxon>Microbotryaceae</taxon>
        <taxon>Microbotryum</taxon>
    </lineage>
</organism>
<dbReference type="InterPro" id="IPR004640">
    <property type="entry name" value="HscB"/>
</dbReference>
<dbReference type="GO" id="GO:0051087">
    <property type="term" value="F:protein-folding chaperone binding"/>
    <property type="evidence" value="ECO:0007669"/>
    <property type="project" value="InterPro"/>
</dbReference>
<comment type="similarity">
    <text evidence="1">Belongs to the HscB family.</text>
</comment>
<dbReference type="PANTHER" id="PTHR14021">
    <property type="entry name" value="IRON-SULFUR CLUSTER CO-CHAPERONE PROTEIN HSCB"/>
    <property type="match status" value="1"/>
</dbReference>
<dbReference type="EMBL" id="FQNC01000043">
    <property type="protein sequence ID" value="SGY48794.1"/>
    <property type="molecule type" value="Genomic_DNA"/>
</dbReference>
<feature type="domain" description="Co-chaperone HscB C-terminal oligomerisation" evidence="3">
    <location>
        <begin position="265"/>
        <end position="303"/>
    </location>
</feature>
<dbReference type="STRING" id="796604.A0A2X0MYL7"/>
<dbReference type="Proteomes" id="UP000249464">
    <property type="component" value="Unassembled WGS sequence"/>
</dbReference>
<dbReference type="InterPro" id="IPR009073">
    <property type="entry name" value="HscB_oligo_C"/>
</dbReference>
<evidence type="ECO:0000256" key="2">
    <source>
        <dbReference type="ARBA" id="ARBA00023186"/>
    </source>
</evidence>
<evidence type="ECO:0000313" key="4">
    <source>
        <dbReference type="EMBL" id="SGY48794.1"/>
    </source>
</evidence>
<dbReference type="GO" id="GO:0001671">
    <property type="term" value="F:ATPase activator activity"/>
    <property type="evidence" value="ECO:0007669"/>
    <property type="project" value="InterPro"/>
</dbReference>
<dbReference type="AlphaFoldDB" id="A0A2X0MYL7"/>
<dbReference type="Pfam" id="PF07743">
    <property type="entry name" value="HSCB_C"/>
    <property type="match status" value="2"/>
</dbReference>
<dbReference type="Gene3D" id="1.10.287.110">
    <property type="entry name" value="DnaJ domain"/>
    <property type="match status" value="1"/>
</dbReference>
<dbReference type="PANTHER" id="PTHR14021:SF15">
    <property type="entry name" value="IRON-SULFUR CLUSTER CO-CHAPERONE PROTEIN HSCB"/>
    <property type="match status" value="1"/>
</dbReference>